<feature type="compositionally biased region" description="Pro residues" evidence="1">
    <location>
        <begin position="41"/>
        <end position="51"/>
    </location>
</feature>
<comment type="caution">
    <text evidence="2">The sequence shown here is derived from an EMBL/GenBank/DDBJ whole genome shotgun (WGS) entry which is preliminary data.</text>
</comment>
<protein>
    <submittedName>
        <fullName evidence="2">Uncharacterized protein</fullName>
    </submittedName>
</protein>
<accession>A0A162YBA2</accession>
<dbReference type="AlphaFoldDB" id="A0A162YBA2"/>
<reference evidence="2 3" key="1">
    <citation type="journal article" date="2016" name="Sci. Rep.">
        <title>Draft genome sequencing and secretome analysis of fungal phytopathogen Ascochyta rabiei provides insight into the necrotrophic effector repertoire.</title>
        <authorList>
            <person name="Verma S."/>
            <person name="Gazara R.K."/>
            <person name="Nizam S."/>
            <person name="Parween S."/>
            <person name="Chattopadhyay D."/>
            <person name="Verma P.K."/>
        </authorList>
    </citation>
    <scope>NUCLEOTIDE SEQUENCE [LARGE SCALE GENOMIC DNA]</scope>
    <source>
        <strain evidence="2 3">ArDII</strain>
    </source>
</reference>
<dbReference type="EMBL" id="JYNV01000289">
    <property type="protein sequence ID" value="KZM19931.1"/>
    <property type="molecule type" value="Genomic_DNA"/>
</dbReference>
<organism evidence="2 3">
    <name type="scientific">Didymella rabiei</name>
    <name type="common">Chickpea ascochyta blight fungus</name>
    <name type="synonym">Mycosphaerella rabiei</name>
    <dbReference type="NCBI Taxonomy" id="5454"/>
    <lineage>
        <taxon>Eukaryota</taxon>
        <taxon>Fungi</taxon>
        <taxon>Dikarya</taxon>
        <taxon>Ascomycota</taxon>
        <taxon>Pezizomycotina</taxon>
        <taxon>Dothideomycetes</taxon>
        <taxon>Pleosporomycetidae</taxon>
        <taxon>Pleosporales</taxon>
        <taxon>Pleosporineae</taxon>
        <taxon>Didymellaceae</taxon>
        <taxon>Ascochyta</taxon>
    </lineage>
</organism>
<name>A0A162YBA2_DIDRA</name>
<dbReference type="Proteomes" id="UP000076837">
    <property type="component" value="Unassembled WGS sequence"/>
</dbReference>
<evidence type="ECO:0000256" key="1">
    <source>
        <dbReference type="SAM" id="MobiDB-lite"/>
    </source>
</evidence>
<feature type="region of interest" description="Disordered" evidence="1">
    <location>
        <begin position="31"/>
        <end position="56"/>
    </location>
</feature>
<gene>
    <name evidence="2" type="ORF">ST47_g8915</name>
</gene>
<sequence length="68" mass="7308">MAVTKPGSNTRVLRYHQLNNATHLTIVTSASVNNGSRDEPPSPPPQPPPSPVGWNRLVSLEPLAPMDV</sequence>
<keyword evidence="3" id="KW-1185">Reference proteome</keyword>
<evidence type="ECO:0000313" key="3">
    <source>
        <dbReference type="Proteomes" id="UP000076837"/>
    </source>
</evidence>
<proteinExistence type="predicted"/>
<evidence type="ECO:0000313" key="2">
    <source>
        <dbReference type="EMBL" id="KZM19931.1"/>
    </source>
</evidence>